<evidence type="ECO:0000256" key="1">
    <source>
        <dbReference type="SAM" id="Phobius"/>
    </source>
</evidence>
<feature type="transmembrane region" description="Helical" evidence="1">
    <location>
        <begin position="119"/>
        <end position="136"/>
    </location>
</feature>
<feature type="transmembrane region" description="Helical" evidence="1">
    <location>
        <begin position="82"/>
        <end position="107"/>
    </location>
</feature>
<keyword evidence="3" id="KW-1185">Reference proteome</keyword>
<keyword evidence="1" id="KW-0812">Transmembrane</keyword>
<proteinExistence type="predicted"/>
<dbReference type="STRING" id="1212491.LFA_2200"/>
<gene>
    <name evidence="2" type="ORF">LFA_2200</name>
</gene>
<feature type="transmembrane region" description="Helical" evidence="1">
    <location>
        <begin position="38"/>
        <end position="62"/>
    </location>
</feature>
<dbReference type="AlphaFoldDB" id="A0A098G6I7"/>
<dbReference type="OrthoDB" id="5653183at2"/>
<name>A0A098G6I7_9GAMM</name>
<dbReference type="Proteomes" id="UP000032430">
    <property type="component" value="Chromosome I"/>
</dbReference>
<evidence type="ECO:0000313" key="3">
    <source>
        <dbReference type="Proteomes" id="UP000032430"/>
    </source>
</evidence>
<evidence type="ECO:0000313" key="2">
    <source>
        <dbReference type="EMBL" id="CEG57579.1"/>
    </source>
</evidence>
<dbReference type="KEGG" id="lfa:LFA_2200"/>
<sequence>MLFTLAAVVFFAAIITFFSQEFIRMFKKIMDIKGAKLVLPLLAASWLMLSYDYWALWVVYYFREVLNWLVRMLTYIIPFGQVSSYIACIIVLTILPLAPVFGFDLLIYRKKNFKPYPHTYLVSSCIWLVCALALIVL</sequence>
<keyword evidence="1" id="KW-1133">Transmembrane helix</keyword>
<dbReference type="HOGENOM" id="CLU_1842631_0_0_6"/>
<accession>A0A098G6I7</accession>
<feature type="transmembrane region" description="Helical" evidence="1">
    <location>
        <begin position="6"/>
        <end position="26"/>
    </location>
</feature>
<organism evidence="2 3">
    <name type="scientific">Legionella fallonii LLAP-10</name>
    <dbReference type="NCBI Taxonomy" id="1212491"/>
    <lineage>
        <taxon>Bacteria</taxon>
        <taxon>Pseudomonadati</taxon>
        <taxon>Pseudomonadota</taxon>
        <taxon>Gammaproteobacteria</taxon>
        <taxon>Legionellales</taxon>
        <taxon>Legionellaceae</taxon>
        <taxon>Legionella</taxon>
    </lineage>
</organism>
<dbReference type="EMBL" id="LN614827">
    <property type="protein sequence ID" value="CEG57579.1"/>
    <property type="molecule type" value="Genomic_DNA"/>
</dbReference>
<keyword evidence="1" id="KW-0472">Membrane</keyword>
<protein>
    <submittedName>
        <fullName evidence="2">Uncharacterized protein</fullName>
    </submittedName>
</protein>
<dbReference type="RefSeq" id="WP_045096051.1">
    <property type="nucleotide sequence ID" value="NZ_LN614827.1"/>
</dbReference>
<reference evidence="3" key="1">
    <citation type="submission" date="2014-09" db="EMBL/GenBank/DDBJ databases">
        <authorList>
            <person name="Gomez-Valero L."/>
        </authorList>
    </citation>
    <scope>NUCLEOTIDE SEQUENCE [LARGE SCALE GENOMIC DNA]</scope>
    <source>
        <strain evidence="3">ATCC700992</strain>
    </source>
</reference>